<dbReference type="PANTHER" id="PTHR31642">
    <property type="entry name" value="TRICHOTHECENE 3-O-ACETYLTRANSFERASE"/>
    <property type="match status" value="1"/>
</dbReference>
<dbReference type="EMBL" id="KZ851966">
    <property type="protein sequence ID" value="RDH14478.1"/>
    <property type="molecule type" value="Genomic_DNA"/>
</dbReference>
<dbReference type="Gene3D" id="3.30.559.10">
    <property type="entry name" value="Chloramphenicol acetyltransferase-like domain"/>
    <property type="match status" value="2"/>
</dbReference>
<dbReference type="VEuPathDB" id="FungiDB:M747DRAFT_249549"/>
<proteinExistence type="predicted"/>
<protein>
    <recommendedName>
        <fullName evidence="3">LysR family regulatory protein</fullName>
    </recommendedName>
</protein>
<reference evidence="1 2" key="1">
    <citation type="submission" date="2018-07" db="EMBL/GenBank/DDBJ databases">
        <title>Section-level genome sequencing of Aspergillus section Nigri to investigate inter- and intra-species variation.</title>
        <authorList>
            <consortium name="DOE Joint Genome Institute"/>
            <person name="Vesth T.C."/>
            <person name="Nybo J.L."/>
            <person name="Theobald S."/>
            <person name="Frisvad J.C."/>
            <person name="Larsen T.O."/>
            <person name="Nielsen K.F."/>
            <person name="Hoof J.B."/>
            <person name="Brandl J."/>
            <person name="Salamov A."/>
            <person name="Riley R."/>
            <person name="Gladden J.M."/>
            <person name="Phatale P."/>
            <person name="Nielsen M.T."/>
            <person name="Lyhne E.K."/>
            <person name="Kogle M.E."/>
            <person name="Strasser K."/>
            <person name="McDonnell E."/>
            <person name="Barry K."/>
            <person name="Clum A."/>
            <person name="Chen C."/>
            <person name="Nolan M."/>
            <person name="Sandor L."/>
            <person name="Kuo A."/>
            <person name="Lipzen A."/>
            <person name="Hainaut M."/>
            <person name="Drula E."/>
            <person name="Tsang A."/>
            <person name="Magnuson J.K."/>
            <person name="Henrissat B."/>
            <person name="Wiebenga A."/>
            <person name="Simmons B.A."/>
            <person name="Makela M.R."/>
            <person name="De vries R.P."/>
            <person name="Grigoriev I.V."/>
            <person name="Mortensen U.H."/>
            <person name="Baker S.E."/>
            <person name="Andersen M.R."/>
        </authorList>
    </citation>
    <scope>NUCLEOTIDE SEQUENCE [LARGE SCALE GENOMIC DNA]</scope>
    <source>
        <strain evidence="1 2">ATCC 13496</strain>
    </source>
</reference>
<sequence>MSRQLRMVRRYAPRMKVSVYLPSAYPTPEFPRGNFPEETSSAVIDMCHTVAISVLFKPPAPEPVPTDTVVPVPLLDDQPRWHQRCVHYGYLFNDVLDSDKLRHALQRLMEIGEWRKLGARIRMNVNHHPSIEIPVKRILTDIQSHGKLEYHIPAHFDAARPGFVLTSDKQPMSISEHPLASKLPTSSGRPFLSSHLDISSLSLHPDCPRKLVDWLFSDWPLLVIHVVNFHDATLLSLTYLHVVMDAMGIKHLFQAWSSVVNGREEYVPRFRGIDEDLGGTDSAIMSAREFIQFPKWLRGFRWIIFRFRTFWEMFRYGQQETRQLCIPGHIINIMRGQMMRKLEQTSHQHAESVFLSESDVLLAWWTRTMLKGLGETGRRPIALYNLFDARANLPRTSASGEDAFISNVILHATTSLRAREMVYRPLSFLAWHIRSALIQHRTRHQSLAQLATQKVALDTTGATALWGEPTSLIIFCTNWHRCQLYEIDFSSAVIPSASPATGRRNTIGRPLQHITAAMPKSLHTRNFGIIFGKDGAGDWWLAWTLRAQAWPTIQKELERLDNLDKLGQLDQLQEDKRSHPNQGRNA</sequence>
<dbReference type="Proteomes" id="UP000253845">
    <property type="component" value="Unassembled WGS sequence"/>
</dbReference>
<accession>A0A370BJ73</accession>
<dbReference type="InterPro" id="IPR023213">
    <property type="entry name" value="CAT-like_dom_sf"/>
</dbReference>
<organism evidence="1 2">
    <name type="scientific">Aspergillus niger ATCC 13496</name>
    <dbReference type="NCBI Taxonomy" id="1353008"/>
    <lineage>
        <taxon>Eukaryota</taxon>
        <taxon>Fungi</taxon>
        <taxon>Dikarya</taxon>
        <taxon>Ascomycota</taxon>
        <taxon>Pezizomycotina</taxon>
        <taxon>Eurotiomycetes</taxon>
        <taxon>Eurotiomycetidae</taxon>
        <taxon>Eurotiales</taxon>
        <taxon>Aspergillaceae</taxon>
        <taxon>Aspergillus</taxon>
        <taxon>Aspergillus subgen. Circumdati</taxon>
    </lineage>
</organism>
<dbReference type="AlphaFoldDB" id="A0A370BJ73"/>
<evidence type="ECO:0008006" key="3">
    <source>
        <dbReference type="Google" id="ProtNLM"/>
    </source>
</evidence>
<dbReference type="GO" id="GO:0016747">
    <property type="term" value="F:acyltransferase activity, transferring groups other than amino-acyl groups"/>
    <property type="evidence" value="ECO:0007669"/>
    <property type="project" value="TreeGrafter"/>
</dbReference>
<dbReference type="InterPro" id="IPR050317">
    <property type="entry name" value="Plant_Fungal_Acyltransferase"/>
</dbReference>
<dbReference type="PANTHER" id="PTHR31642:SF294">
    <property type="entry name" value="ACETYLTRANSFERASE MATC1"/>
    <property type="match status" value="1"/>
</dbReference>
<evidence type="ECO:0000313" key="2">
    <source>
        <dbReference type="Proteomes" id="UP000253845"/>
    </source>
</evidence>
<evidence type="ECO:0000313" key="1">
    <source>
        <dbReference type="EMBL" id="RDH14478.1"/>
    </source>
</evidence>
<name>A0A370BJ73_ASPNG</name>
<dbReference type="Pfam" id="PF02458">
    <property type="entry name" value="Transferase"/>
    <property type="match status" value="1"/>
</dbReference>
<gene>
    <name evidence="1" type="ORF">M747DRAFT_249549</name>
</gene>